<comment type="caution">
    <text evidence="3">The sequence shown here is derived from an EMBL/GenBank/DDBJ whole genome shotgun (WGS) entry which is preliminary data.</text>
</comment>
<dbReference type="Gene3D" id="3.40.50.720">
    <property type="entry name" value="NAD(P)-binding Rossmann-like Domain"/>
    <property type="match status" value="1"/>
</dbReference>
<evidence type="ECO:0000256" key="1">
    <source>
        <dbReference type="SAM" id="MobiDB-lite"/>
    </source>
</evidence>
<dbReference type="Proteomes" id="UP001175261">
    <property type="component" value="Unassembled WGS sequence"/>
</dbReference>
<gene>
    <name evidence="3" type="ORF">NLU13_8147</name>
</gene>
<feature type="region of interest" description="Disordered" evidence="1">
    <location>
        <begin position="239"/>
        <end position="258"/>
    </location>
</feature>
<dbReference type="SUPFAM" id="SSF51735">
    <property type="entry name" value="NAD(P)-binding Rossmann-fold domains"/>
    <property type="match status" value="1"/>
</dbReference>
<sequence length="329" mass="35266">MAALMIYGCTSYTARLALEDAASLDLSIILGGRSENKIKTLASGLNLPYRIFELDDAGLVDASLKDVKVLLNCSGPCKHTAQPLMTACIRTGTHYIDIAAELDSYERALQLDREARDARVLLMPGCGGSVAMLGCLANYALERVENPKSIDIALHVAGSISRGSAVSASEGISNHYLKRAEGVLVEEGQGATLDFELPRRQRSCGVFPMTLPDLITIWKSTSVPNIQTFVHVSAEEHTFPTGSSQHMPVGPTERQRKASPYHAAVVVAGEDGSVREAVLHTANGYTFTAKASLEAARRILQGVKRTGFQTPADVFGMRFVGCVAGSVTR</sequence>
<accession>A0AA39GC88</accession>
<dbReference type="EMBL" id="JAPDFR010000008">
    <property type="protein sequence ID" value="KAK0384058.1"/>
    <property type="molecule type" value="Genomic_DNA"/>
</dbReference>
<dbReference type="InterPro" id="IPR005097">
    <property type="entry name" value="Sacchrp_dh_NADP-bd"/>
</dbReference>
<dbReference type="PANTHER" id="PTHR43781:SF1">
    <property type="entry name" value="SACCHAROPINE DEHYDROGENASE"/>
    <property type="match status" value="1"/>
</dbReference>
<name>A0AA39GC88_SARSR</name>
<dbReference type="AlphaFoldDB" id="A0AA39GC88"/>
<organism evidence="3 4">
    <name type="scientific">Sarocladium strictum</name>
    <name type="common">Black bundle disease fungus</name>
    <name type="synonym">Acremonium strictum</name>
    <dbReference type="NCBI Taxonomy" id="5046"/>
    <lineage>
        <taxon>Eukaryota</taxon>
        <taxon>Fungi</taxon>
        <taxon>Dikarya</taxon>
        <taxon>Ascomycota</taxon>
        <taxon>Pezizomycotina</taxon>
        <taxon>Sordariomycetes</taxon>
        <taxon>Hypocreomycetidae</taxon>
        <taxon>Hypocreales</taxon>
        <taxon>Sarocladiaceae</taxon>
        <taxon>Sarocladium</taxon>
    </lineage>
</organism>
<evidence type="ECO:0000259" key="2">
    <source>
        <dbReference type="Pfam" id="PF03435"/>
    </source>
</evidence>
<evidence type="ECO:0000313" key="3">
    <source>
        <dbReference type="EMBL" id="KAK0384058.1"/>
    </source>
</evidence>
<reference evidence="3" key="1">
    <citation type="submission" date="2022-10" db="EMBL/GenBank/DDBJ databases">
        <title>Determination and structural analysis of whole genome sequence of Sarocladium strictum F4-1.</title>
        <authorList>
            <person name="Hu L."/>
            <person name="Jiang Y."/>
        </authorList>
    </citation>
    <scope>NUCLEOTIDE SEQUENCE</scope>
    <source>
        <strain evidence="3">F4-1</strain>
    </source>
</reference>
<feature type="domain" description="Saccharopine dehydrogenase NADP binding" evidence="2">
    <location>
        <begin position="16"/>
        <end position="122"/>
    </location>
</feature>
<evidence type="ECO:0000313" key="4">
    <source>
        <dbReference type="Proteomes" id="UP001175261"/>
    </source>
</evidence>
<protein>
    <recommendedName>
        <fullName evidence="2">Saccharopine dehydrogenase NADP binding domain-containing protein</fullName>
    </recommendedName>
</protein>
<keyword evidence="4" id="KW-1185">Reference proteome</keyword>
<dbReference type="Pfam" id="PF03435">
    <property type="entry name" value="Sacchrp_dh_NADP"/>
    <property type="match status" value="1"/>
</dbReference>
<proteinExistence type="predicted"/>
<dbReference type="InterPro" id="IPR036291">
    <property type="entry name" value="NAD(P)-bd_dom_sf"/>
</dbReference>
<dbReference type="PANTHER" id="PTHR43781">
    <property type="entry name" value="SACCHAROPINE DEHYDROGENASE"/>
    <property type="match status" value="1"/>
</dbReference>